<dbReference type="EMBL" id="JBCEZU010000145">
    <property type="protein sequence ID" value="KAK9524709.1"/>
    <property type="molecule type" value="Genomic_DNA"/>
</dbReference>
<keyword evidence="4 9" id="KW-0472">Membrane</keyword>
<dbReference type="GO" id="GO:0050852">
    <property type="term" value="P:T cell receptor signaling pathway"/>
    <property type="evidence" value="ECO:0007669"/>
    <property type="project" value="TreeGrafter"/>
</dbReference>
<feature type="chain" id="PRO_5043441328" evidence="10">
    <location>
        <begin position="22"/>
        <end position="454"/>
    </location>
</feature>
<keyword evidence="3 10" id="KW-0732">Signal</keyword>
<dbReference type="InterPro" id="IPR001870">
    <property type="entry name" value="B30.2/SPRY"/>
</dbReference>
<dbReference type="GO" id="GO:0001817">
    <property type="term" value="P:regulation of cytokine production"/>
    <property type="evidence" value="ECO:0007669"/>
    <property type="project" value="TreeGrafter"/>
</dbReference>
<dbReference type="InterPro" id="IPR013320">
    <property type="entry name" value="ConA-like_dom_sf"/>
</dbReference>
<dbReference type="Gene3D" id="2.60.120.920">
    <property type="match status" value="1"/>
</dbReference>
<dbReference type="Proteomes" id="UP001488805">
    <property type="component" value="Unassembled WGS sequence"/>
</dbReference>
<keyword evidence="14" id="KW-1185">Reference proteome</keyword>
<evidence type="ECO:0000313" key="14">
    <source>
        <dbReference type="Proteomes" id="UP001488805"/>
    </source>
</evidence>
<gene>
    <name evidence="13" type="ORF">VZT92_017079</name>
</gene>
<feature type="domain" description="B30.2/SPRY" evidence="11">
    <location>
        <begin position="239"/>
        <end position="436"/>
    </location>
</feature>
<evidence type="ECO:0000256" key="5">
    <source>
        <dbReference type="ARBA" id="ARBA00023157"/>
    </source>
</evidence>
<dbReference type="PANTHER" id="PTHR24100:SF149">
    <property type="entry name" value="BG-LIKE ANTIGEN 1-RELATED"/>
    <property type="match status" value="1"/>
</dbReference>
<evidence type="ECO:0000256" key="8">
    <source>
        <dbReference type="SAM" id="MobiDB-lite"/>
    </source>
</evidence>
<reference evidence="13 14" key="1">
    <citation type="journal article" date="2024" name="Genome Biol. Evol.">
        <title>Chromosome-level genome assembly of the viviparous eelpout Zoarces viviparus.</title>
        <authorList>
            <person name="Fuhrmann N."/>
            <person name="Brasseur M.V."/>
            <person name="Bakowski C.E."/>
            <person name="Podsiadlowski L."/>
            <person name="Prost S."/>
            <person name="Krehenwinkel H."/>
            <person name="Mayer C."/>
        </authorList>
    </citation>
    <scope>NUCLEOTIDE SEQUENCE [LARGE SCALE GENOMIC DNA]</scope>
    <source>
        <strain evidence="13">NO-MEL_2022_Ind0_liver</strain>
    </source>
</reference>
<dbReference type="InterPro" id="IPR013783">
    <property type="entry name" value="Ig-like_fold"/>
</dbReference>
<dbReference type="GO" id="GO:0050863">
    <property type="term" value="P:regulation of T cell activation"/>
    <property type="evidence" value="ECO:0007669"/>
    <property type="project" value="UniProtKB-ARBA"/>
</dbReference>
<dbReference type="SMART" id="SM00409">
    <property type="entry name" value="IG"/>
    <property type="match status" value="1"/>
</dbReference>
<feature type="transmembrane region" description="Helical" evidence="9">
    <location>
        <begin position="194"/>
        <end position="216"/>
    </location>
</feature>
<dbReference type="InterPro" id="IPR043136">
    <property type="entry name" value="B30.2/SPRY_sf"/>
</dbReference>
<dbReference type="FunFam" id="2.60.40.10:FF:000142">
    <property type="entry name" value="V-set domain-containing T-cell activation inhibitor 1"/>
    <property type="match status" value="1"/>
</dbReference>
<evidence type="ECO:0000313" key="13">
    <source>
        <dbReference type="EMBL" id="KAK9524709.1"/>
    </source>
</evidence>
<comment type="subcellular location">
    <subcellularLocation>
        <location evidence="1">Membrane</location>
    </subcellularLocation>
</comment>
<dbReference type="PRINTS" id="PR01407">
    <property type="entry name" value="BUTYPHLNCDUF"/>
</dbReference>
<evidence type="ECO:0000256" key="10">
    <source>
        <dbReference type="SAM" id="SignalP"/>
    </source>
</evidence>
<evidence type="ECO:0000259" key="12">
    <source>
        <dbReference type="PROSITE" id="PS50835"/>
    </source>
</evidence>
<feature type="signal peptide" evidence="10">
    <location>
        <begin position="1"/>
        <end position="21"/>
    </location>
</feature>
<dbReference type="SUPFAM" id="SSF48726">
    <property type="entry name" value="Immunoglobulin"/>
    <property type="match status" value="1"/>
</dbReference>
<dbReference type="Gene3D" id="2.60.40.10">
    <property type="entry name" value="Immunoglobulins"/>
    <property type="match status" value="1"/>
</dbReference>
<dbReference type="GO" id="GO:1903037">
    <property type="term" value="P:regulation of leukocyte cell-cell adhesion"/>
    <property type="evidence" value="ECO:0007669"/>
    <property type="project" value="UniProtKB-ARBA"/>
</dbReference>
<dbReference type="GO" id="GO:0005102">
    <property type="term" value="F:signaling receptor binding"/>
    <property type="evidence" value="ECO:0007669"/>
    <property type="project" value="TreeGrafter"/>
</dbReference>
<dbReference type="InterPro" id="IPR013106">
    <property type="entry name" value="Ig_V-set"/>
</dbReference>
<organism evidence="13 14">
    <name type="scientific">Zoarces viviparus</name>
    <name type="common">Viviparous eelpout</name>
    <name type="synonym">Blennius viviparus</name>
    <dbReference type="NCBI Taxonomy" id="48416"/>
    <lineage>
        <taxon>Eukaryota</taxon>
        <taxon>Metazoa</taxon>
        <taxon>Chordata</taxon>
        <taxon>Craniata</taxon>
        <taxon>Vertebrata</taxon>
        <taxon>Euteleostomi</taxon>
        <taxon>Actinopterygii</taxon>
        <taxon>Neopterygii</taxon>
        <taxon>Teleostei</taxon>
        <taxon>Neoteleostei</taxon>
        <taxon>Acanthomorphata</taxon>
        <taxon>Eupercaria</taxon>
        <taxon>Perciformes</taxon>
        <taxon>Cottioidei</taxon>
        <taxon>Zoarcales</taxon>
        <taxon>Zoarcidae</taxon>
        <taxon>Zoarcinae</taxon>
        <taxon>Zoarces</taxon>
    </lineage>
</organism>
<evidence type="ECO:0000256" key="7">
    <source>
        <dbReference type="ARBA" id="ARBA00023319"/>
    </source>
</evidence>
<evidence type="ECO:0000256" key="4">
    <source>
        <dbReference type="ARBA" id="ARBA00023136"/>
    </source>
</evidence>
<dbReference type="GO" id="GO:0009897">
    <property type="term" value="C:external side of plasma membrane"/>
    <property type="evidence" value="ECO:0007669"/>
    <property type="project" value="TreeGrafter"/>
</dbReference>
<sequence length="454" mass="49372">MGALMMHMCLVAALGAPLCGAAPVSGSLEVLIRTPVRVQLGQTTTLPCWLNPPQSADGLEVSWYLGGHYDTPVMYYRAKKFENASQEASYVGRVSFGLKDAASVGLTAGDVSLKLEKATVEDAGDYTCYVSSEQGYDSASVRLIVTEMGTPPLLSAVWKEDNTVNMSLGISDEQPKEARVRLENSPQTESGSLAAGWVLFALLLTAMLVSLGVLYWKRRGEKAKSNNAPAEENDNLLPKESDVIQPTSLSEYSKCYVNVTLEQTENRYLTIKGSKLRDAPGDFPDGDQVTCITAIKGTPGFSSGRHYWEVSLGRTDPNVGLKKSWWVGVTSATVIPEKLDFTPTASHGFWFLSSNPNTDSFQFSTEPNVLLPVDSRPQTVGVFLNYDSGELSFYNVEDERLIGSLTATFTAAVFPFFNPGKGDKAAMEILQRDEPVQSRDMGNSVESTAQETES</sequence>
<dbReference type="SUPFAM" id="SSF49899">
    <property type="entry name" value="Concanavalin A-like lectins/glucanases"/>
    <property type="match status" value="1"/>
</dbReference>
<dbReference type="InterPro" id="IPR003879">
    <property type="entry name" value="Butyrophylin_SPRY"/>
</dbReference>
<protein>
    <submittedName>
        <fullName evidence="13">Uncharacterized protein</fullName>
    </submittedName>
</protein>
<dbReference type="PANTHER" id="PTHR24100">
    <property type="entry name" value="BUTYROPHILIN"/>
    <property type="match status" value="1"/>
</dbReference>
<accession>A0AAW1ETT4</accession>
<comment type="similarity">
    <text evidence="2">Belongs to the immunoglobulin superfamily. BTN/MOG family.</text>
</comment>
<dbReference type="PROSITE" id="PS50835">
    <property type="entry name" value="IG_LIKE"/>
    <property type="match status" value="1"/>
</dbReference>
<evidence type="ECO:0000256" key="2">
    <source>
        <dbReference type="ARBA" id="ARBA00007591"/>
    </source>
</evidence>
<dbReference type="SMART" id="SM00449">
    <property type="entry name" value="SPRY"/>
    <property type="match status" value="1"/>
</dbReference>
<keyword evidence="7" id="KW-0393">Immunoglobulin domain</keyword>
<feature type="compositionally biased region" description="Polar residues" evidence="8">
    <location>
        <begin position="440"/>
        <end position="454"/>
    </location>
</feature>
<name>A0AAW1ETT4_ZOAVI</name>
<dbReference type="PROSITE" id="PS50188">
    <property type="entry name" value="B302_SPRY"/>
    <property type="match status" value="1"/>
</dbReference>
<comment type="caution">
    <text evidence="13">The sequence shown here is derived from an EMBL/GenBank/DDBJ whole genome shotgun (WGS) entry which is preliminary data.</text>
</comment>
<evidence type="ECO:0000256" key="3">
    <source>
        <dbReference type="ARBA" id="ARBA00022729"/>
    </source>
</evidence>
<dbReference type="InterPro" id="IPR007110">
    <property type="entry name" value="Ig-like_dom"/>
</dbReference>
<evidence type="ECO:0000256" key="9">
    <source>
        <dbReference type="SAM" id="Phobius"/>
    </source>
</evidence>
<dbReference type="InterPro" id="IPR050504">
    <property type="entry name" value="IgSF_BTN/MOG"/>
</dbReference>
<keyword evidence="9" id="KW-0812">Transmembrane</keyword>
<dbReference type="InterPro" id="IPR036179">
    <property type="entry name" value="Ig-like_dom_sf"/>
</dbReference>
<evidence type="ECO:0000259" key="11">
    <source>
        <dbReference type="PROSITE" id="PS50188"/>
    </source>
</evidence>
<dbReference type="AlphaFoldDB" id="A0AAW1ETT4"/>
<evidence type="ECO:0000256" key="1">
    <source>
        <dbReference type="ARBA" id="ARBA00004370"/>
    </source>
</evidence>
<dbReference type="InterPro" id="IPR003877">
    <property type="entry name" value="SPRY_dom"/>
</dbReference>
<dbReference type="InterPro" id="IPR003599">
    <property type="entry name" value="Ig_sub"/>
</dbReference>
<evidence type="ECO:0000256" key="6">
    <source>
        <dbReference type="ARBA" id="ARBA00023180"/>
    </source>
</evidence>
<keyword evidence="9" id="KW-1133">Transmembrane helix</keyword>
<feature type="domain" description="Ig-like" evidence="12">
    <location>
        <begin position="23"/>
        <end position="146"/>
    </location>
</feature>
<proteinExistence type="inferred from homology"/>
<dbReference type="Pfam" id="PF07686">
    <property type="entry name" value="V-set"/>
    <property type="match status" value="1"/>
</dbReference>
<feature type="region of interest" description="Disordered" evidence="8">
    <location>
        <begin position="431"/>
        <end position="454"/>
    </location>
</feature>
<keyword evidence="5" id="KW-1015">Disulfide bond</keyword>
<dbReference type="Pfam" id="PF00622">
    <property type="entry name" value="SPRY"/>
    <property type="match status" value="1"/>
</dbReference>
<keyword evidence="6" id="KW-0325">Glycoprotein</keyword>